<name>A0ABZ0IZ73_9BACT</name>
<dbReference type="InterPro" id="IPR011547">
    <property type="entry name" value="SLC26A/SulP_dom"/>
</dbReference>
<dbReference type="Proteomes" id="UP001302349">
    <property type="component" value="Chromosome"/>
</dbReference>
<reference evidence="7 8" key="1">
    <citation type="journal article" date="2023" name="Microbiol. Resour. Announc.">
        <title>Complete Genome Sequence of Imperialibacter roseus strain P4T.</title>
        <authorList>
            <person name="Tizabi D.R."/>
            <person name="Bachvaroff T."/>
            <person name="Hill R.T."/>
        </authorList>
    </citation>
    <scope>NUCLEOTIDE SEQUENCE [LARGE SCALE GENOMIC DNA]</scope>
    <source>
        <strain evidence="7 8">P4T</strain>
    </source>
</reference>
<feature type="transmembrane region" description="Helical" evidence="5">
    <location>
        <begin position="311"/>
        <end position="333"/>
    </location>
</feature>
<feature type="transmembrane region" description="Helical" evidence="5">
    <location>
        <begin position="46"/>
        <end position="63"/>
    </location>
</feature>
<sequence>MSDKNSLNSSPNIFGHFKYDGPAGLVVFLVALPLCLGIALASGAPLFSGVIAGIVGGLVVASFSGSQLAVSGPAAGLTIIVLNAIDDLGSFESFLLAVVIAGAIQLLLGFLKAGVIGNFFPSSVIKGMLAAIGLILILKQIPHAFGYDSDPEGDIEFFQPDGQNTFSEIFAALENLSMGAIAICLISLAVILLWDRPGIKKKAFFSIVPAPLVVVLLGIGVNQLFIKFLPDMALGQSHLVSLPIIGNLSEFANELTFPDFSQFGNPEIYVVAITLAIIASLETLLSLEATDKLDPYKRVSPQNRELKAQGIGNMVSGLIGGLPLTAVIVRSSANIDSGAHTKMSAIIHGALLLLSVVVIPHILNLIPLAALAAILIMIGFKLAKPSLFRSMFQKGMGQFLPFVITIAAILLSDLLIGISIGMAVGLFFVIKSNFNEAILVTQDEENYLVKLNKDVTFLNKSALRTTFQKIPKGAFVIIDGTKSIFIDNDISEVIEDFVETSENRKITVELKKSSSSYNHLFKK</sequence>
<comment type="subcellular location">
    <subcellularLocation>
        <location evidence="1">Membrane</location>
        <topology evidence="1">Multi-pass membrane protein</topology>
    </subcellularLocation>
</comment>
<feature type="transmembrane region" description="Helical" evidence="5">
    <location>
        <begin position="203"/>
        <end position="226"/>
    </location>
</feature>
<feature type="transmembrane region" description="Helical" evidence="5">
    <location>
        <begin position="91"/>
        <end position="111"/>
    </location>
</feature>
<dbReference type="RefSeq" id="WP_317492052.1">
    <property type="nucleotide sequence ID" value="NZ_CP136051.1"/>
</dbReference>
<feature type="domain" description="SLC26A/SulP transporter" evidence="6">
    <location>
        <begin position="17"/>
        <end position="394"/>
    </location>
</feature>
<feature type="transmembrane region" description="Helical" evidence="5">
    <location>
        <begin position="21"/>
        <end position="40"/>
    </location>
</feature>
<feature type="transmembrane region" description="Helical" evidence="5">
    <location>
        <begin position="176"/>
        <end position="194"/>
    </location>
</feature>
<evidence type="ECO:0000256" key="4">
    <source>
        <dbReference type="ARBA" id="ARBA00023136"/>
    </source>
</evidence>
<feature type="transmembrane region" description="Helical" evidence="5">
    <location>
        <begin position="345"/>
        <end position="378"/>
    </location>
</feature>
<organism evidence="7 8">
    <name type="scientific">Imperialibacter roseus</name>
    <dbReference type="NCBI Taxonomy" id="1324217"/>
    <lineage>
        <taxon>Bacteria</taxon>
        <taxon>Pseudomonadati</taxon>
        <taxon>Bacteroidota</taxon>
        <taxon>Cytophagia</taxon>
        <taxon>Cytophagales</taxon>
        <taxon>Flammeovirgaceae</taxon>
        <taxon>Imperialibacter</taxon>
    </lineage>
</organism>
<feature type="transmembrane region" description="Helical" evidence="5">
    <location>
        <begin position="123"/>
        <end position="141"/>
    </location>
</feature>
<dbReference type="Pfam" id="PF00916">
    <property type="entry name" value="Sulfate_transp"/>
    <property type="match status" value="1"/>
</dbReference>
<feature type="transmembrane region" description="Helical" evidence="5">
    <location>
        <begin position="268"/>
        <end position="290"/>
    </location>
</feature>
<dbReference type="InterPro" id="IPR001902">
    <property type="entry name" value="SLC26A/SulP_fam"/>
</dbReference>
<gene>
    <name evidence="7" type="ORF">RT717_12365</name>
</gene>
<evidence type="ECO:0000259" key="6">
    <source>
        <dbReference type="Pfam" id="PF00916"/>
    </source>
</evidence>
<evidence type="ECO:0000256" key="1">
    <source>
        <dbReference type="ARBA" id="ARBA00004141"/>
    </source>
</evidence>
<accession>A0ABZ0IZ73</accession>
<feature type="transmembrane region" description="Helical" evidence="5">
    <location>
        <begin position="399"/>
        <end position="430"/>
    </location>
</feature>
<evidence type="ECO:0000313" key="8">
    <source>
        <dbReference type="Proteomes" id="UP001302349"/>
    </source>
</evidence>
<dbReference type="EMBL" id="CP136051">
    <property type="protein sequence ID" value="WOK09434.1"/>
    <property type="molecule type" value="Genomic_DNA"/>
</dbReference>
<keyword evidence="4 5" id="KW-0472">Membrane</keyword>
<evidence type="ECO:0000313" key="7">
    <source>
        <dbReference type="EMBL" id="WOK09434.1"/>
    </source>
</evidence>
<dbReference type="PANTHER" id="PTHR11814">
    <property type="entry name" value="SULFATE TRANSPORTER"/>
    <property type="match status" value="1"/>
</dbReference>
<evidence type="ECO:0000256" key="3">
    <source>
        <dbReference type="ARBA" id="ARBA00022989"/>
    </source>
</evidence>
<keyword evidence="3 5" id="KW-1133">Transmembrane helix</keyword>
<keyword evidence="8" id="KW-1185">Reference proteome</keyword>
<protein>
    <submittedName>
        <fullName evidence="7">SulP family inorganic anion transporter</fullName>
    </submittedName>
</protein>
<evidence type="ECO:0000256" key="2">
    <source>
        <dbReference type="ARBA" id="ARBA00022692"/>
    </source>
</evidence>
<keyword evidence="2 5" id="KW-0812">Transmembrane</keyword>
<proteinExistence type="predicted"/>
<evidence type="ECO:0000256" key="5">
    <source>
        <dbReference type="SAM" id="Phobius"/>
    </source>
</evidence>